<protein>
    <submittedName>
        <fullName evidence="2">DUF1573 domain-containing protein</fullName>
    </submittedName>
</protein>
<dbReference type="PANTHER" id="PTHR37833:SF1">
    <property type="entry name" value="SIGNAL PEPTIDE PROTEIN"/>
    <property type="match status" value="1"/>
</dbReference>
<evidence type="ECO:0000256" key="1">
    <source>
        <dbReference type="SAM" id="SignalP"/>
    </source>
</evidence>
<dbReference type="PANTHER" id="PTHR37833">
    <property type="entry name" value="LIPOPROTEIN-RELATED"/>
    <property type="match status" value="1"/>
</dbReference>
<dbReference type="InterPro" id="IPR011467">
    <property type="entry name" value="DUF1573"/>
</dbReference>
<name>A0A927AYT0_9BACT</name>
<dbReference type="Gene3D" id="2.60.40.10">
    <property type="entry name" value="Immunoglobulins"/>
    <property type="match status" value="1"/>
</dbReference>
<dbReference type="Proteomes" id="UP000653797">
    <property type="component" value="Unassembled WGS sequence"/>
</dbReference>
<reference evidence="2" key="1">
    <citation type="submission" date="2020-09" db="EMBL/GenBank/DDBJ databases">
        <authorList>
            <person name="Kim M.K."/>
        </authorList>
    </citation>
    <scope>NUCLEOTIDE SEQUENCE</scope>
    <source>
        <strain evidence="2">BT704</strain>
    </source>
</reference>
<dbReference type="AlphaFoldDB" id="A0A927AYT0"/>
<sequence length="130" mass="13612">MKRILFFGSLLILTASVAMTTSAALFNWRNATYDFGRIAQGKPVTAEFAFTNKGESPLIISNAKGSCGCTGVDYPKSAILPGQSGVVKATFNAAAIGAFNKTVMVESNAEGGTQTLYFKGEVMKEGAAAQ</sequence>
<feature type="chain" id="PRO_5037664798" evidence="1">
    <location>
        <begin position="24"/>
        <end position="130"/>
    </location>
</feature>
<evidence type="ECO:0000313" key="3">
    <source>
        <dbReference type="Proteomes" id="UP000653797"/>
    </source>
</evidence>
<evidence type="ECO:0000313" key="2">
    <source>
        <dbReference type="EMBL" id="MBD2752251.1"/>
    </source>
</evidence>
<dbReference type="InterPro" id="IPR013783">
    <property type="entry name" value="Ig-like_fold"/>
</dbReference>
<keyword evidence="3" id="KW-1185">Reference proteome</keyword>
<feature type="signal peptide" evidence="1">
    <location>
        <begin position="1"/>
        <end position="23"/>
    </location>
</feature>
<organism evidence="2 3">
    <name type="scientific">Spirosoma validum</name>
    <dbReference type="NCBI Taxonomy" id="2771355"/>
    <lineage>
        <taxon>Bacteria</taxon>
        <taxon>Pseudomonadati</taxon>
        <taxon>Bacteroidota</taxon>
        <taxon>Cytophagia</taxon>
        <taxon>Cytophagales</taxon>
        <taxon>Cytophagaceae</taxon>
        <taxon>Spirosoma</taxon>
    </lineage>
</organism>
<keyword evidence="1" id="KW-0732">Signal</keyword>
<dbReference type="Pfam" id="PF07610">
    <property type="entry name" value="DUF1573"/>
    <property type="match status" value="1"/>
</dbReference>
<gene>
    <name evidence="2" type="ORF">IC230_05065</name>
</gene>
<comment type="caution">
    <text evidence="2">The sequence shown here is derived from an EMBL/GenBank/DDBJ whole genome shotgun (WGS) entry which is preliminary data.</text>
</comment>
<proteinExistence type="predicted"/>
<dbReference type="EMBL" id="JACXAA010000002">
    <property type="protein sequence ID" value="MBD2752251.1"/>
    <property type="molecule type" value="Genomic_DNA"/>
</dbReference>
<accession>A0A927AYT0</accession>
<dbReference type="RefSeq" id="WP_191037901.1">
    <property type="nucleotide sequence ID" value="NZ_JACXAA010000002.1"/>
</dbReference>